<keyword evidence="1" id="KW-0472">Membrane</keyword>
<organism evidence="2 3">
    <name type="scientific">Staphylococcus lugdunensis</name>
    <dbReference type="NCBI Taxonomy" id="28035"/>
    <lineage>
        <taxon>Bacteria</taxon>
        <taxon>Bacillati</taxon>
        <taxon>Bacillota</taxon>
        <taxon>Bacilli</taxon>
        <taxon>Bacillales</taxon>
        <taxon>Staphylococcaceae</taxon>
        <taxon>Staphylococcus</taxon>
    </lineage>
</organism>
<feature type="transmembrane region" description="Helical" evidence="1">
    <location>
        <begin position="31"/>
        <end position="52"/>
    </location>
</feature>
<evidence type="ECO:0000256" key="1">
    <source>
        <dbReference type="SAM" id="Phobius"/>
    </source>
</evidence>
<keyword evidence="1" id="KW-1133">Transmembrane helix</keyword>
<dbReference type="RefSeq" id="WP_002460537.1">
    <property type="nucleotide sequence ID" value="NZ_JBBLTT010000012.1"/>
</dbReference>
<gene>
    <name evidence="2" type="ORF">HMPREF3225_01168</name>
</gene>
<comment type="caution">
    <text evidence="2">The sequence shown here is derived from an EMBL/GenBank/DDBJ whole genome shotgun (WGS) entry which is preliminary data.</text>
</comment>
<evidence type="ECO:0000313" key="2">
    <source>
        <dbReference type="EMBL" id="KXA38469.1"/>
    </source>
</evidence>
<evidence type="ECO:0008006" key="4">
    <source>
        <dbReference type="Google" id="ProtNLM"/>
    </source>
</evidence>
<feature type="transmembrane region" description="Helical" evidence="1">
    <location>
        <begin position="109"/>
        <end position="129"/>
    </location>
</feature>
<keyword evidence="1" id="KW-0812">Transmembrane</keyword>
<feature type="transmembrane region" description="Helical" evidence="1">
    <location>
        <begin position="58"/>
        <end position="80"/>
    </location>
</feature>
<name>A0ABD4EFR1_STALU</name>
<dbReference type="AlphaFoldDB" id="A0ABD4EFR1"/>
<sequence>MNKFKNKMINSLLGTIGDKDEREIAIINAKFTTVFLTAYVLLFCLLLLGVILDAMHDTISVLTMAITIVFLIINIQTLVLMRKEKLDDLTVYSDKEYVQLIKKLKRQSVVGGFFFGALTTLFDMVFRFFNDTDVTVWFAVSKNILPGLVFGLLAYFFAKSKVRKDY</sequence>
<dbReference type="Proteomes" id="UP000070063">
    <property type="component" value="Unassembled WGS sequence"/>
</dbReference>
<dbReference type="EMBL" id="LRQI01000047">
    <property type="protein sequence ID" value="KXA38469.1"/>
    <property type="molecule type" value="Genomic_DNA"/>
</dbReference>
<accession>A0ABD4EFR1</accession>
<proteinExistence type="predicted"/>
<reference evidence="2 3" key="1">
    <citation type="submission" date="2016-01" db="EMBL/GenBank/DDBJ databases">
        <authorList>
            <person name="Mitreva M."/>
            <person name="Pepin K.H."/>
            <person name="Mihindukulasuriya K.A."/>
            <person name="Fulton R."/>
            <person name="Fronick C."/>
            <person name="O'Laughlin M."/>
            <person name="Miner T."/>
            <person name="Herter B."/>
            <person name="Rosa B.A."/>
            <person name="Cordes M."/>
            <person name="Tomlinson C."/>
            <person name="Wollam A."/>
            <person name="Palsikar V.B."/>
            <person name="Mardis E.R."/>
            <person name="Wilson R.K."/>
        </authorList>
    </citation>
    <scope>NUCLEOTIDE SEQUENCE [LARGE SCALE GENOMIC DNA]</scope>
    <source>
        <strain evidence="2 3">MJR7738</strain>
    </source>
</reference>
<feature type="transmembrane region" description="Helical" evidence="1">
    <location>
        <begin position="135"/>
        <end position="158"/>
    </location>
</feature>
<protein>
    <recommendedName>
        <fullName evidence="4">DUF3278 domain-containing protein</fullName>
    </recommendedName>
</protein>
<evidence type="ECO:0000313" key="3">
    <source>
        <dbReference type="Proteomes" id="UP000070063"/>
    </source>
</evidence>